<dbReference type="Proteomes" id="UP000030184">
    <property type="component" value="Unassembled WGS sequence"/>
</dbReference>
<evidence type="ECO:0000313" key="2">
    <source>
        <dbReference type="EMBL" id="GAL71978.1"/>
    </source>
</evidence>
<dbReference type="RefSeq" id="WP_042248920.1">
    <property type="nucleotide sequence ID" value="NZ_BBNR01000012.1"/>
</dbReference>
<evidence type="ECO:0000313" key="3">
    <source>
        <dbReference type="EMBL" id="GAL88322.1"/>
    </source>
</evidence>
<dbReference type="EMBL" id="BBNS01000018">
    <property type="protein sequence ID" value="GAL71978.1"/>
    <property type="molecule type" value="Genomic_DNA"/>
</dbReference>
<comment type="caution">
    <text evidence="2">The sequence shown here is derived from an EMBL/GenBank/DDBJ whole genome shotgun (WGS) entry which is preliminary data.</text>
</comment>
<dbReference type="Proteomes" id="UP000029641">
    <property type="component" value="Unassembled WGS sequence"/>
</dbReference>
<gene>
    <name evidence="1" type="ORF">JCM19301_1013</name>
    <name evidence="2" type="ORF">JCM19302_323</name>
    <name evidence="3" type="ORF">JCM19538_1648</name>
</gene>
<proteinExistence type="predicted"/>
<organism evidence="2 4">
    <name type="scientific">Jejuia pallidilutea</name>
    <dbReference type="NCBI Taxonomy" id="504487"/>
    <lineage>
        <taxon>Bacteria</taxon>
        <taxon>Pseudomonadati</taxon>
        <taxon>Bacteroidota</taxon>
        <taxon>Flavobacteriia</taxon>
        <taxon>Flavobacteriales</taxon>
        <taxon>Flavobacteriaceae</taxon>
        <taxon>Jejuia</taxon>
    </lineage>
</organism>
<dbReference type="CDD" id="cd20741">
    <property type="entry name" value="PoNe_HINT_TF-like"/>
    <property type="match status" value="1"/>
</dbReference>
<evidence type="ECO:0008006" key="6">
    <source>
        <dbReference type="Google" id="ProtNLM"/>
    </source>
</evidence>
<dbReference type="eggNOG" id="ENOG5032ZTQ">
    <property type="taxonomic scope" value="Bacteria"/>
</dbReference>
<sequence length="542" mass="59485">MNQYLDGNHFTLGENYYASAGTPEFNSSFNPNIAIGTNLSAIAKRDEFTYLNNVLAALLNDSVHRPEYKGQIIREVFEANGINIPAGLDNATLANYFNFAPTAADSMRIDHARGHGVKSNLDQYLRDLKDFHNTVQDMLQNAPTGMNQVAYIDYENRIVEVLNFTNDADALAIADMFKNEIARNRYLQLHHHQAITDSAQDMLQAGFNEGLEFSKMANRDPEGLRIVAFEAAEISAIDDIAEDVGQNGSSFWPRNAEEWAAFGEMMIPLIGEIIIGFTPAGDYYDLIRSINSGDVLGASLAIGGIMISSTALGPIKGAIKGARAFRKALKVYRKVRGILSAVGKLIKKGYKVVVEAGQLVLKKAERVISRGDDATRRVITNLADAINDTQRNIINQWKDRIASGTNRQKGNFGEMATDLDLSEKGYIPLHQRIDNIDASGHQGIDAVMEKNGQYFIVESKFSSTSTPSLNPANPVTGLPKQMSDLWISRPGELSSVIGNNEILAQQILNSNYTRVLATHGPNGNKVYRLVDSLGNIGGVWTP</sequence>
<evidence type="ECO:0000313" key="4">
    <source>
        <dbReference type="Proteomes" id="UP000029646"/>
    </source>
</evidence>
<name>A0A090W725_9FLAO</name>
<dbReference type="STRING" id="504487.JCM19538_1648"/>
<dbReference type="OrthoDB" id="603864at2"/>
<reference evidence="5" key="1">
    <citation type="journal article" date="2014" name="Genome Announc.">
        <title>Draft Genome Sequence of Marine Flavobacterium Jejuia pallidilutea Strain 11shimoA1 and Pigmentation Mutants.</title>
        <authorList>
            <person name="Takatani N."/>
            <person name="Nakanishi M."/>
            <person name="Meirelles P."/>
            <person name="Mino S."/>
            <person name="Suda W."/>
            <person name="Oshima K."/>
            <person name="Hattori M."/>
            <person name="Ohkuma M."/>
            <person name="Hosokawa M."/>
            <person name="Miyashita K."/>
            <person name="Thompson F.L."/>
            <person name="Niwa A."/>
            <person name="Sawabe T."/>
            <person name="Sawabe T."/>
        </authorList>
    </citation>
    <scope>NUCLEOTIDE SEQUENCE [LARGE SCALE GENOMIC DNA]</scope>
    <source>
        <strain evidence="5">JCM 19538</strain>
    </source>
</reference>
<dbReference type="AlphaFoldDB" id="A0A090W725"/>
<protein>
    <recommendedName>
        <fullName evidence="6">Pre-toxin TG domain-containing protein</fullName>
    </recommendedName>
</protein>
<evidence type="ECO:0000313" key="1">
    <source>
        <dbReference type="EMBL" id="GAL67726.1"/>
    </source>
</evidence>
<dbReference type="EMBL" id="BBNY01000002">
    <property type="protein sequence ID" value="GAL88322.1"/>
    <property type="molecule type" value="Genomic_DNA"/>
</dbReference>
<accession>A0A090W725</accession>
<dbReference type="EMBL" id="BBNR01000012">
    <property type="protein sequence ID" value="GAL67726.1"/>
    <property type="molecule type" value="Genomic_DNA"/>
</dbReference>
<keyword evidence="5" id="KW-1185">Reference proteome</keyword>
<dbReference type="Proteomes" id="UP000029646">
    <property type="component" value="Unassembled WGS sequence"/>
</dbReference>
<evidence type="ECO:0000313" key="5">
    <source>
        <dbReference type="Proteomes" id="UP000030184"/>
    </source>
</evidence>